<proteinExistence type="predicted"/>
<name>A0A8J7AHM5_9CYAN</name>
<accession>A0A8J7AHM5</accession>
<gene>
    <name evidence="1" type="ORF">IQ241_18630</name>
</gene>
<dbReference type="InterPro" id="IPR011990">
    <property type="entry name" value="TPR-like_helical_dom_sf"/>
</dbReference>
<dbReference type="Gene3D" id="1.25.40.10">
    <property type="entry name" value="Tetratricopeptide repeat domain"/>
    <property type="match status" value="1"/>
</dbReference>
<protein>
    <submittedName>
        <fullName evidence="1">Uncharacterized protein</fullName>
    </submittedName>
</protein>
<dbReference type="EMBL" id="JADEXG010000052">
    <property type="protein sequence ID" value="MBE9079286.1"/>
    <property type="molecule type" value="Genomic_DNA"/>
</dbReference>
<evidence type="ECO:0000313" key="2">
    <source>
        <dbReference type="Proteomes" id="UP000636505"/>
    </source>
</evidence>
<dbReference type="RefSeq" id="WP_193910091.1">
    <property type="nucleotide sequence ID" value="NZ_JADEXG010000052.1"/>
</dbReference>
<comment type="caution">
    <text evidence="1">The sequence shown here is derived from an EMBL/GenBank/DDBJ whole genome shotgun (WGS) entry which is preliminary data.</text>
</comment>
<sequence>MAYELEVIPAEFSYTLNLGWLRLSCRISLLHNRRQIHGGQRLLDKIIDAIPLIQSLKYRAMVNIAIAKQFNLDQAPEQALPFIEEAIRELSTLPSEESAFWEYDIAKQLAKMGLQSRSEDILAKLFHQANQEEDPDGRDLELAVVAATYAEIGLFDQAIEVACMIMDDFHKVWRAFDSIVHTAALNSEHEQISKVLAAVDYEGSRDYLMAEAASSYALANQPERAIRFVQQITSPGEKVNALQTPFQSLLKRGAELNKLQTLLNYVEGYALVEQDLNMKAQALRIVAEQYTELDQFDNARELLNQAQQLVSALRADDFLTQTSLDEIADGIARASVKLDRREQILQTAEPFTEQNLKNLALSYAIVIEDKSLTFKSRNLEEVCKRVEKLNDLDAGLEFLRQALEQLPTFDTAEIESPPASDIAGSYRDAHKGHALAHIVGAYFALLRNVT</sequence>
<reference evidence="1" key="1">
    <citation type="submission" date="2020-10" db="EMBL/GenBank/DDBJ databases">
        <authorList>
            <person name="Castelo-Branco R."/>
            <person name="Eusebio N."/>
            <person name="Adriana R."/>
            <person name="Vieira A."/>
            <person name="Brugerolle De Fraissinette N."/>
            <person name="Rezende De Castro R."/>
            <person name="Schneider M.P."/>
            <person name="Vasconcelos V."/>
            <person name="Leao P.N."/>
        </authorList>
    </citation>
    <scope>NUCLEOTIDE SEQUENCE</scope>
    <source>
        <strain evidence="1">LEGE 07310</strain>
    </source>
</reference>
<keyword evidence="2" id="KW-1185">Reference proteome</keyword>
<organism evidence="1 2">
    <name type="scientific">Vasconcelosia minhoensis LEGE 07310</name>
    <dbReference type="NCBI Taxonomy" id="915328"/>
    <lineage>
        <taxon>Bacteria</taxon>
        <taxon>Bacillati</taxon>
        <taxon>Cyanobacteriota</taxon>
        <taxon>Cyanophyceae</taxon>
        <taxon>Nodosilineales</taxon>
        <taxon>Cymatolegaceae</taxon>
        <taxon>Vasconcelosia</taxon>
        <taxon>Vasconcelosia minhoensis</taxon>
    </lineage>
</organism>
<dbReference type="AlphaFoldDB" id="A0A8J7AHM5"/>
<evidence type="ECO:0000313" key="1">
    <source>
        <dbReference type="EMBL" id="MBE9079286.1"/>
    </source>
</evidence>
<dbReference type="Proteomes" id="UP000636505">
    <property type="component" value="Unassembled WGS sequence"/>
</dbReference>